<evidence type="ECO:0000313" key="3">
    <source>
        <dbReference type="Proteomes" id="UP000009309"/>
    </source>
</evidence>
<organism evidence="2 3">
    <name type="scientific">Fibrisoma limi BUZ 3</name>
    <dbReference type="NCBI Taxonomy" id="1185876"/>
    <lineage>
        <taxon>Bacteria</taxon>
        <taxon>Pseudomonadati</taxon>
        <taxon>Bacteroidota</taxon>
        <taxon>Cytophagia</taxon>
        <taxon>Cytophagales</taxon>
        <taxon>Spirosomataceae</taxon>
        <taxon>Fibrisoma</taxon>
    </lineage>
</organism>
<evidence type="ECO:0000256" key="1">
    <source>
        <dbReference type="SAM" id="SignalP"/>
    </source>
</evidence>
<feature type="chain" id="PRO_5003660177" description="Secretion system C-terminal sorting domain-containing protein" evidence="1">
    <location>
        <begin position="26"/>
        <end position="136"/>
    </location>
</feature>
<evidence type="ECO:0008006" key="4">
    <source>
        <dbReference type="Google" id="ProtNLM"/>
    </source>
</evidence>
<dbReference type="AlphaFoldDB" id="I2GT25"/>
<proteinExistence type="predicted"/>
<keyword evidence="3" id="KW-1185">Reference proteome</keyword>
<keyword evidence="1" id="KW-0732">Signal</keyword>
<reference evidence="2 3" key="1">
    <citation type="journal article" date="2012" name="J. Bacteriol.">
        <title>Genome Sequence of the Filamentous Bacterium Fibrisoma limi BUZ 3T.</title>
        <authorList>
            <person name="Filippini M."/>
            <person name="Qi W."/>
            <person name="Jaenicke S."/>
            <person name="Goesmann A."/>
            <person name="Smits T.H."/>
            <person name="Bagheri H.C."/>
        </authorList>
    </citation>
    <scope>NUCLEOTIDE SEQUENCE [LARGE SCALE GENOMIC DNA]</scope>
    <source>
        <strain evidence="3">BUZ 3T</strain>
    </source>
</reference>
<dbReference type="eggNOG" id="ENOG5033EKS">
    <property type="taxonomic scope" value="Bacteria"/>
</dbReference>
<dbReference type="OrthoDB" id="957607at2"/>
<protein>
    <recommendedName>
        <fullName evidence="4">Secretion system C-terminal sorting domain-containing protein</fullName>
    </recommendedName>
</protein>
<gene>
    <name evidence="2" type="ORF">BN8_06453</name>
</gene>
<feature type="signal peptide" evidence="1">
    <location>
        <begin position="1"/>
        <end position="25"/>
    </location>
</feature>
<dbReference type="RefSeq" id="WP_009285615.1">
    <property type="nucleotide sequence ID" value="NZ_CAIT01000010.1"/>
</dbReference>
<sequence length="136" mass="14860">MFNFLLQASALVGAKSILGAVLLSASTLTTEPAEPKKPASFGASAYVNKENKIQLAVEKVVAEPVTVVLRNQDNEVLFTQRLGKKQNKFSVKFDMSQLQDGAYELEISSSDGSIRKQVSLQTNTVTLEQPRLVTMQ</sequence>
<comment type="caution">
    <text evidence="2">The sequence shown here is derived from an EMBL/GenBank/DDBJ whole genome shotgun (WGS) entry which is preliminary data.</text>
</comment>
<evidence type="ECO:0000313" key="2">
    <source>
        <dbReference type="EMBL" id="CCH57054.1"/>
    </source>
</evidence>
<dbReference type="Proteomes" id="UP000009309">
    <property type="component" value="Unassembled WGS sequence"/>
</dbReference>
<accession>I2GT25</accession>
<dbReference type="EMBL" id="CAIT01000010">
    <property type="protein sequence ID" value="CCH57054.1"/>
    <property type="molecule type" value="Genomic_DNA"/>
</dbReference>
<name>I2GT25_9BACT</name>